<dbReference type="Pfam" id="PF17936">
    <property type="entry name" value="Big_6"/>
    <property type="match status" value="3"/>
</dbReference>
<feature type="region of interest" description="Disordered" evidence="1">
    <location>
        <begin position="243"/>
        <end position="286"/>
    </location>
</feature>
<reference evidence="4 5" key="1">
    <citation type="submission" date="2021-03" db="EMBL/GenBank/DDBJ databases">
        <authorList>
            <person name="Shang D.-D."/>
            <person name="Du Z.-J."/>
            <person name="Chen G.-J."/>
        </authorList>
    </citation>
    <scope>NUCLEOTIDE SEQUENCE [LARGE SCALE GENOMIC DNA]</scope>
    <source>
        <strain evidence="4 5">F1192</strain>
    </source>
</reference>
<dbReference type="InterPro" id="IPR010221">
    <property type="entry name" value="VCBS_dom"/>
</dbReference>
<comment type="caution">
    <text evidence="4">The sequence shown here is derived from an EMBL/GenBank/DDBJ whole genome shotgun (WGS) entry which is preliminary data.</text>
</comment>
<feature type="domain" description="Bacterial Ig" evidence="2">
    <location>
        <begin position="707"/>
        <end position="782"/>
    </location>
</feature>
<evidence type="ECO:0000259" key="3">
    <source>
        <dbReference type="Pfam" id="PF19077"/>
    </source>
</evidence>
<feature type="compositionally biased region" description="Low complexity" evidence="1">
    <location>
        <begin position="254"/>
        <end position="270"/>
    </location>
</feature>
<name>A0ABS3NR62_9GAMM</name>
<protein>
    <submittedName>
        <fullName evidence="4">Ig-like domain-containing protein</fullName>
    </submittedName>
</protein>
<dbReference type="Pfam" id="PF17963">
    <property type="entry name" value="Big_9"/>
    <property type="match status" value="1"/>
</dbReference>
<feature type="domain" description="Bacterial Ig-like" evidence="3">
    <location>
        <begin position="587"/>
        <end position="686"/>
    </location>
</feature>
<dbReference type="InterPro" id="IPR055014">
    <property type="entry name" value="BapA_Bap-like_C"/>
</dbReference>
<dbReference type="InterPro" id="IPR013783">
    <property type="entry name" value="Ig-like_fold"/>
</dbReference>
<dbReference type="Proteomes" id="UP000664554">
    <property type="component" value="Unassembled WGS sequence"/>
</dbReference>
<feature type="region of interest" description="Disordered" evidence="1">
    <location>
        <begin position="328"/>
        <end position="353"/>
    </location>
</feature>
<dbReference type="EMBL" id="JAGBKM010000027">
    <property type="protein sequence ID" value="MBO1531904.1"/>
    <property type="molecule type" value="Genomic_DNA"/>
</dbReference>
<evidence type="ECO:0000256" key="1">
    <source>
        <dbReference type="SAM" id="MobiDB-lite"/>
    </source>
</evidence>
<keyword evidence="5" id="KW-1185">Reference proteome</keyword>
<evidence type="ECO:0000313" key="4">
    <source>
        <dbReference type="EMBL" id="MBO1531904.1"/>
    </source>
</evidence>
<sequence length="1968" mass="203799">MNAITIKVNDQVKTIAEHNLIVQDDKATVIQATNKVNYELLDEATGHAPKHIVTKRVDKDLHISFEEGSEGADLIIEGFYDKADSALIGLAEDGSYYYYIPDSGEIADYVTELEVGGEQGQALGGQSQVTPWWISAAEEGFNALPWLAGLAGVGVLGAALGSGGSSNNNQPTIDNVAPEAPQDLVVSEDGSTVTGTGESGASVEITDPAGNVVGEGVVGEDGTFDVELTTPQLDGEELDVTLTDKAGNESDSGTATAPDTTAPEAPTDVTISPDGSSVTGKGEAGTSVEITDQNGEVIGEGVVDENGDFEVELMPPQVDGEEIEATLTDGAGNTSDPTNAIAPDTTAPSAPTSITVGDDDDFLNEEEIDADGNVDVIVGLPDNAIAGDTVIVNGQEQTLTPNDISAKEVTVKVPAPAEGESLDITATIKDAASNESQPLNKNVGVVDTIAPDAPTNDFIITDNVANDGSGDVLEPPEIIPAGGVTNDNTPSITIPAGTLDADETAQLSIDGEVVEATIVDNADGSLTLTPNTALTEGAHDLSYNLKDAAGNVSSSGPVVNITVDTTAPGEQDGATQVAPVIAIAEAENGVNADEIADGIQTQITLPTGTLEGDTITLTVTPAGGTPIQITHIVTAPEVANGVSEITIPNDLNGITEDGDYSIVATVTDQAGNSSVPSDPFDFTVDTVAELTVDTPIAGDNVVNADEAAEGFNVTGTGTAGDTITLTNQADNLIGTAVVGANGKWSISVTQQDVADMNQGLETLTITAKDPAGNVSSETADITIVPATALTITTPIAGDNLVNADEAGTGFDVTGTGTAGDTITLTNQAGDLIGTALVGANNRWSIAVGSAQVAAMGEGVETLTATSGSDTASATITIDTAAPDDTTTDIVVDDVTADNVINAIEAEGNIAVTGSVTGDYSEGDALTITVNGIEYAGAVDFAGRFSIEVPGAELVADADNTIEVSINATDQVGNTGIVTATKDYAVNTDEIIAAADNFVDLQLDATPLEIVNDTPSDLNKTGFTVVGASLGPVLGAGVVADVVDNSVVLEVGENQVREVTVKGNAGGVQVAGTMNLNLYKLNESTGEWELQTVKENWVVSYLLGGVSEPADFSLDEGQWLFVMSGNEGISALTGYTLQFEKDVVLDYSEATAVSGSVTGDLLADDDASFSYDELPSGTTVTSITSSTGTQTLESGETTIQGQYGTLTIAPDGSYEYSVNEDFRGPYGSEERFTYTIASPDGNTDSADLTIELNILPADKQVKIDESLVVDAEPTVILDTENSEIKDAVGFGVLDLNFGSSSVLDLELLGGKPPLEFTVGDNQMRELTLHGSGGGIDIAKTYSMAVYKLDENTGQYVQVHFEKNWFNVPLLGGRSDPLTLQFGEGDYKAVLLTAGGVGVLSGNGLYVDRDIIYDYDQPSEFMGEITGDATPDAGTVILKVGEEAVTSNGPMTYQGKYGQLVIDANGEYTYSVNNNASDPNWQPPYGEVDSFRLVTKDANGKAAVETLNIKISTHTAVDDFNEVGVQTQNTVTNINFNEPDKVGNYGKSYTKEFEIAEHDAAAPVIIEATARSANIAFGDEVTISYTLLNTTTGQSFTGSATGTKARASLSDSLPDLPAGSYTLTITTNKGNLQSIGFDTTVIHSADYTADAVTAVTGSLLAGIDNDQGVDNISAVTIDSKSVFVSDPNQGAKSIDIQGLYGTLTVDKDGSYSYLPNGESFGIERFTYETISVTGVKETATLEINIGKNITASIYDDVAISSAANDSFIMGKGADTVVFENLGGENGGNGNNGLDTWSDFSAAQGDTIDVTGLLDGNQTAANIGDYLTYENGILMVDRNGNAEFEGLLEVTATDLDELLGSIEWEVGTVGIAEFSLDALDGLSSTRSIDAGEYSKAMIMASETSIGLSDIFENETIEVQSMSTNTERSVVDGLQGSQQSSTDNQVALYDAWQLSNYSSLPNDIGTDTQNII</sequence>
<dbReference type="Pfam" id="PF19077">
    <property type="entry name" value="Big_13"/>
    <property type="match status" value="2"/>
</dbReference>
<gene>
    <name evidence="4" type="ORF">J3492_11880</name>
</gene>
<dbReference type="InterPro" id="IPR044016">
    <property type="entry name" value="Big_13"/>
</dbReference>
<dbReference type="NCBIfam" id="NF012196">
    <property type="entry name" value="Ig_like_ice"/>
    <property type="match status" value="1"/>
</dbReference>
<dbReference type="Gene3D" id="2.60.40.10">
    <property type="entry name" value="Immunoglobulins"/>
    <property type="match status" value="7"/>
</dbReference>
<dbReference type="NCBIfam" id="TIGR01965">
    <property type="entry name" value="VCBS_repeat"/>
    <property type="match status" value="2"/>
</dbReference>
<dbReference type="NCBIfam" id="TIGR03661">
    <property type="entry name" value="T1SS_VCA0849"/>
    <property type="match status" value="1"/>
</dbReference>
<feature type="domain" description="Bacterial Ig" evidence="2">
    <location>
        <begin position="262"/>
        <end position="344"/>
    </location>
</feature>
<proteinExistence type="predicted"/>
<feature type="domain" description="Bacterial Ig-like" evidence="3">
    <location>
        <begin position="483"/>
        <end position="565"/>
    </location>
</feature>
<organism evidence="4 5">
    <name type="scientific">Psychrobacter coccoides</name>
    <dbReference type="NCBI Taxonomy" id="2818440"/>
    <lineage>
        <taxon>Bacteria</taxon>
        <taxon>Pseudomonadati</taxon>
        <taxon>Pseudomonadota</taxon>
        <taxon>Gammaproteobacteria</taxon>
        <taxon>Moraxellales</taxon>
        <taxon>Moraxellaceae</taxon>
        <taxon>Psychrobacter</taxon>
    </lineage>
</organism>
<feature type="region of interest" description="Disordered" evidence="1">
    <location>
        <begin position="188"/>
        <end position="211"/>
    </location>
</feature>
<evidence type="ECO:0000259" key="2">
    <source>
        <dbReference type="Pfam" id="PF17936"/>
    </source>
</evidence>
<accession>A0ABS3NR62</accession>
<dbReference type="NCBIfam" id="NF033510">
    <property type="entry name" value="Ca_tandemer"/>
    <property type="match status" value="5"/>
</dbReference>
<dbReference type="InterPro" id="IPR049826">
    <property type="entry name" value="Ig-like_ice"/>
</dbReference>
<feature type="domain" description="Bacterial Ig" evidence="2">
    <location>
        <begin position="177"/>
        <end position="259"/>
    </location>
</feature>
<evidence type="ECO:0000313" key="5">
    <source>
        <dbReference type="Proteomes" id="UP000664554"/>
    </source>
</evidence>
<dbReference type="InterPro" id="IPR019960">
    <property type="entry name" value="T1SS_VCA0849"/>
</dbReference>
<dbReference type="NCBIfam" id="NF045619">
    <property type="entry name" value="adhes_GNV_Cterm"/>
    <property type="match status" value="1"/>
</dbReference>
<dbReference type="InterPro" id="IPR041498">
    <property type="entry name" value="Big_6"/>
</dbReference>
<dbReference type="RefSeq" id="WP_207992268.1">
    <property type="nucleotide sequence ID" value="NZ_JAGBKM010000027.1"/>
</dbReference>